<dbReference type="EnsemblMetazoa" id="GPPI015631-RA">
    <property type="protein sequence ID" value="GPPI015631-PA"/>
    <property type="gene ID" value="GPPI015631"/>
</dbReference>
<accession>A0A1B0B1D9</accession>
<evidence type="ECO:0000313" key="2">
    <source>
        <dbReference type="Proteomes" id="UP000092460"/>
    </source>
</evidence>
<dbReference type="EMBL" id="JXJN01007088">
    <property type="status" value="NOT_ANNOTATED_CDS"/>
    <property type="molecule type" value="Genomic_DNA"/>
</dbReference>
<reference evidence="1" key="2">
    <citation type="submission" date="2020-05" db="UniProtKB">
        <authorList>
            <consortium name="EnsemblMetazoa"/>
        </authorList>
    </citation>
    <scope>IDENTIFICATION</scope>
    <source>
        <strain evidence="1">IAEA</strain>
    </source>
</reference>
<proteinExistence type="predicted"/>
<organism evidence="1 2">
    <name type="scientific">Glossina palpalis gambiensis</name>
    <dbReference type="NCBI Taxonomy" id="67801"/>
    <lineage>
        <taxon>Eukaryota</taxon>
        <taxon>Metazoa</taxon>
        <taxon>Ecdysozoa</taxon>
        <taxon>Arthropoda</taxon>
        <taxon>Hexapoda</taxon>
        <taxon>Insecta</taxon>
        <taxon>Pterygota</taxon>
        <taxon>Neoptera</taxon>
        <taxon>Endopterygota</taxon>
        <taxon>Diptera</taxon>
        <taxon>Brachycera</taxon>
        <taxon>Muscomorpha</taxon>
        <taxon>Hippoboscoidea</taxon>
        <taxon>Glossinidae</taxon>
        <taxon>Glossina</taxon>
    </lineage>
</organism>
<dbReference type="Proteomes" id="UP000092460">
    <property type="component" value="Unassembled WGS sequence"/>
</dbReference>
<dbReference type="VEuPathDB" id="VectorBase:GPPI015631"/>
<sequence>MPLLPRTKGVDSKKCDKFLYECTHVKQLETMEKTCSIPIFVNKLKLNKINQDHHINLIWINNLVVNWGRCHAYDIQEFASFIGYGASDIVSSISLTIAFPTFVSHSTLFSFPLELRLSMFAFIIAEVKQFFIQQYLNNA</sequence>
<evidence type="ECO:0000313" key="1">
    <source>
        <dbReference type="EnsemblMetazoa" id="GPPI015631-PA"/>
    </source>
</evidence>
<keyword evidence="2" id="KW-1185">Reference proteome</keyword>
<dbReference type="AlphaFoldDB" id="A0A1B0B1D9"/>
<protein>
    <submittedName>
        <fullName evidence="1">Uncharacterized protein</fullName>
    </submittedName>
</protein>
<reference evidence="2" key="1">
    <citation type="submission" date="2015-01" db="EMBL/GenBank/DDBJ databases">
        <authorList>
            <person name="Aksoy S."/>
            <person name="Warren W."/>
            <person name="Wilson R.K."/>
        </authorList>
    </citation>
    <scope>NUCLEOTIDE SEQUENCE [LARGE SCALE GENOMIC DNA]</scope>
    <source>
        <strain evidence="2">IAEA</strain>
    </source>
</reference>
<name>A0A1B0B1D9_9MUSC</name>